<organism evidence="2 3">
    <name type="scientific">Adonisia turfae CCMR0081</name>
    <dbReference type="NCBI Taxonomy" id="2292702"/>
    <lineage>
        <taxon>Bacteria</taxon>
        <taxon>Bacillati</taxon>
        <taxon>Cyanobacteriota</taxon>
        <taxon>Adonisia</taxon>
        <taxon>Adonisia turfae</taxon>
    </lineage>
</organism>
<dbReference type="Proteomes" id="UP000481033">
    <property type="component" value="Unassembled WGS sequence"/>
</dbReference>
<feature type="domain" description="Methyltransferase" evidence="1">
    <location>
        <begin position="66"/>
        <end position="112"/>
    </location>
</feature>
<dbReference type="SUPFAM" id="SSF53335">
    <property type="entry name" value="S-adenosyl-L-methionine-dependent methyltransferases"/>
    <property type="match status" value="1"/>
</dbReference>
<dbReference type="Pfam" id="PF13649">
    <property type="entry name" value="Methyltransf_25"/>
    <property type="match status" value="1"/>
</dbReference>
<reference evidence="2 3" key="1">
    <citation type="journal article" date="2020" name="Microb. Ecol.">
        <title>Ecogenomics of the Marine Benthic Filamentous Cyanobacterium Adonisia.</title>
        <authorList>
            <person name="Walter J.M."/>
            <person name="Coutinho F.H."/>
            <person name="Leomil L."/>
            <person name="Hargreaves P.I."/>
            <person name="Campeao M.E."/>
            <person name="Vieira V.V."/>
            <person name="Silva B.S."/>
            <person name="Fistarol G.O."/>
            <person name="Salomon P.S."/>
            <person name="Sawabe T."/>
            <person name="Mino S."/>
            <person name="Hosokawa M."/>
            <person name="Miyashita H."/>
            <person name="Maruyama F."/>
            <person name="van Verk M.C."/>
            <person name="Dutilh B.E."/>
            <person name="Thompson C.C."/>
            <person name="Thompson F.L."/>
        </authorList>
    </citation>
    <scope>NUCLEOTIDE SEQUENCE [LARGE SCALE GENOMIC DNA]</scope>
    <source>
        <strain evidence="2 3">CCMR0081</strain>
    </source>
</reference>
<dbReference type="GO" id="GO:0032259">
    <property type="term" value="P:methylation"/>
    <property type="evidence" value="ECO:0007669"/>
    <property type="project" value="UniProtKB-KW"/>
</dbReference>
<dbReference type="EMBL" id="QXHD01000003">
    <property type="protein sequence ID" value="NEZ54438.1"/>
    <property type="molecule type" value="Genomic_DNA"/>
</dbReference>
<dbReference type="InterPro" id="IPR029063">
    <property type="entry name" value="SAM-dependent_MTases_sf"/>
</dbReference>
<comment type="caution">
    <text evidence="2">The sequence shown here is derived from an EMBL/GenBank/DDBJ whole genome shotgun (WGS) entry which is preliminary data.</text>
</comment>
<keyword evidence="2" id="KW-0489">Methyltransferase</keyword>
<dbReference type="AlphaFoldDB" id="A0A6M0RDR4"/>
<gene>
    <name evidence="2" type="ORF">DXZ20_01735</name>
</gene>
<evidence type="ECO:0000259" key="1">
    <source>
        <dbReference type="Pfam" id="PF13649"/>
    </source>
</evidence>
<keyword evidence="2" id="KW-0808">Transferase</keyword>
<accession>A0A6M0RDR4</accession>
<keyword evidence="3" id="KW-1185">Reference proteome</keyword>
<dbReference type="InterPro" id="IPR041698">
    <property type="entry name" value="Methyltransf_25"/>
</dbReference>
<dbReference type="Gene3D" id="3.40.50.150">
    <property type="entry name" value="Vaccinia Virus protein VP39"/>
    <property type="match status" value="1"/>
</dbReference>
<dbReference type="GO" id="GO:0008168">
    <property type="term" value="F:methyltransferase activity"/>
    <property type="evidence" value="ECO:0007669"/>
    <property type="project" value="UniProtKB-KW"/>
</dbReference>
<proteinExistence type="predicted"/>
<sequence>MREMPETLPNEWLKWICSSQNPNELRRNYDQWAATYEIDVSSVWKPVPLAAALMLSEQISKKRGVILDVGVGTGLVGMALAELGFDNLIGIDISPGMLEQAAEKRIYRSLICCAIGDERFGDLERVNGIIATGVFAETHAGSAELRVLQERIEPEGILVFTARRSFLSKLQGVLDQPGWTLIDTKVMPIYDDPVHVLAYRIYA</sequence>
<evidence type="ECO:0000313" key="2">
    <source>
        <dbReference type="EMBL" id="NEZ54438.1"/>
    </source>
</evidence>
<evidence type="ECO:0000313" key="3">
    <source>
        <dbReference type="Proteomes" id="UP000481033"/>
    </source>
</evidence>
<name>A0A6M0RDR4_9CYAN</name>
<dbReference type="CDD" id="cd02440">
    <property type="entry name" value="AdoMet_MTases"/>
    <property type="match status" value="1"/>
</dbReference>
<protein>
    <submittedName>
        <fullName evidence="2">Class I SAM-dependent methyltransferase</fullName>
    </submittedName>
</protein>